<reference evidence="2 3" key="1">
    <citation type="submission" date="2018-05" db="EMBL/GenBank/DDBJ databases">
        <title>Marinilabilia rubrum sp. nov., isolated from saltern sediment.</title>
        <authorList>
            <person name="Zhang R."/>
        </authorList>
    </citation>
    <scope>NUCLEOTIDE SEQUENCE [LARGE SCALE GENOMIC DNA]</scope>
    <source>
        <strain evidence="2 3">WTE16</strain>
    </source>
</reference>
<dbReference type="InterPro" id="IPR026444">
    <property type="entry name" value="Secre_tail"/>
</dbReference>
<evidence type="ECO:0000313" key="2">
    <source>
        <dbReference type="EMBL" id="PWD98522.1"/>
    </source>
</evidence>
<feature type="domain" description="FAS1" evidence="1">
    <location>
        <begin position="31"/>
        <end position="162"/>
    </location>
</feature>
<dbReference type="InterPro" id="IPR005297">
    <property type="entry name" value="Lipoprotein_repeat"/>
</dbReference>
<dbReference type="SMART" id="SM00554">
    <property type="entry name" value="FAS1"/>
    <property type="match status" value="7"/>
</dbReference>
<comment type="caution">
    <text evidence="2">The sequence shown here is derived from an EMBL/GenBank/DDBJ whole genome shotgun (WGS) entry which is preliminary data.</text>
</comment>
<dbReference type="NCBIfam" id="TIGR04183">
    <property type="entry name" value="Por_Secre_tail"/>
    <property type="match status" value="1"/>
</dbReference>
<dbReference type="PANTHER" id="PTHR10900">
    <property type="entry name" value="PERIOSTIN-RELATED"/>
    <property type="match status" value="1"/>
</dbReference>
<name>A0A2U2B654_9BACT</name>
<accession>A0A2U2B654</accession>
<organism evidence="2 3">
    <name type="scientific">Marinilabilia rubra</name>
    <dbReference type="NCBI Taxonomy" id="2162893"/>
    <lineage>
        <taxon>Bacteria</taxon>
        <taxon>Pseudomonadati</taxon>
        <taxon>Bacteroidota</taxon>
        <taxon>Bacteroidia</taxon>
        <taxon>Marinilabiliales</taxon>
        <taxon>Marinilabiliaceae</taxon>
        <taxon>Marinilabilia</taxon>
    </lineage>
</organism>
<dbReference type="OrthoDB" id="1119934at2"/>
<dbReference type="PROSITE" id="PS50213">
    <property type="entry name" value="FAS1"/>
    <property type="match status" value="7"/>
</dbReference>
<dbReference type="Gene3D" id="2.30.180.10">
    <property type="entry name" value="FAS1 domain"/>
    <property type="match status" value="7"/>
</dbReference>
<dbReference type="FunFam" id="2.30.180.10:FF:000014">
    <property type="entry name" value="Stabilin 1"/>
    <property type="match status" value="1"/>
</dbReference>
<dbReference type="InterPro" id="IPR050904">
    <property type="entry name" value="Adhesion/Biosynth-related"/>
</dbReference>
<sequence length="1311" mass="138101">MKHFTKNLRFKIPFGILTIVTLFLASFQVKAQTVVDIIVNSEDHTTLETAVVTAGLDDDLSGDGPFTVFAPTDAAFDALPAGTLDDLLADPPGELTNVLLYHVVAAEALSTSLSDGQIITTMLGKDIEVTITGGDVFINDAQVTVADIDATNGVVHVIDAVLIPPTTVVDIINDSPDHTTLEAALQAAELDAALNQTGPFTVFAPTDAAFDALPAGTLDDLLLDPTGDLTDILLYHVVAAEALSSSLSDGQVITTMLGKDIEVTITGGDVFINDAQVTVADIQADNGVVHVIDAVLTPPNTVVDIINDSPDHTTLEAALQAAELDAALNQTGPFTVFAPTDAAFDALPAGLLDDLLADPTGELANILLYHVVQAEAASSSLSDGDVITTMLGDDIHVTINVDGVFINSAEVTAADIHADNGIVHVIDAVLTPTYDVNISETVDYGKILTDADGNTLYFFTLDADGTSACVGGCLDNWPVFYSDDMIIPAELDESDFGSIDRGSGVMQTTYKGWPLYYFVNDHAAGDINGEGVNAKWYVAKPDYTVMLIDDQLTGLDGNDYTSTYEHGTEITQYFVDDYGNTLYTWVNDYDMRNMFTAEDFSNNSVWPIYEETEAVVPSDLNASDFGSIDVYGRDQLTFKGWPLYFFGQDTERGENQGVSVPSPGVWPVGVNGMMTAPTYTVVDVIVNSPDHTTLETAVLEAGLEVALSGEGPFTVFAPTDAAFDALPAGVLDGLLADPTGALTEVLLYHVVEAEALSSSLSDGQVITTMLGKDIEVTITGGDVFINDAQVTVADIETDNGVVHVIDAVLTPPTTVVDIINDSPDHTTLEAALQAAELDVPLNQTGPFTVFAPTDAAFDGLPAGTLDDLLLDPTGDLADILLYHVIAAEALSTDLSDGQVITTMLGKDIEVTITGSDVFINGAQVTVADIQADNGVVHVIDAVLTPPNTVVDIINDSPDHTTLETALEAAELDATLNQTGPFTVFAPTDAAFDALPAGVLDALLADPTGDLADILLYHVVAAEALSTSLSDGQVITTMLGRDIEVTITGGDVFINDSQVIVADLQADNGVVHVVDAILTPPVITVFDIISASADHTTLETALIEAQLDDDLQGEGPFTVFAPTDAAFDALPDGVLSDLLSDPTGALADVLLYHVVAGTAMSTSLSDGQSITTLQGDDIVVTISEGDVYINDAMVTVADIEADNGVVHVINAVLDPGSSTNVANVSANVEAIKIFPNPSSTYFNITFISDKTQATYMEIFNMLGQKVFEKDFGILSAGEHTFRQPVNGMDSGAYFVIIGTNDSRNVTKLKITK</sequence>
<feature type="domain" description="FAS1" evidence="1">
    <location>
        <begin position="299"/>
        <end position="430"/>
    </location>
</feature>
<dbReference type="PANTHER" id="PTHR10900:SF77">
    <property type="entry name" value="FI19380P1"/>
    <property type="match status" value="1"/>
</dbReference>
<dbReference type="EMBL" id="QEWP01000013">
    <property type="protein sequence ID" value="PWD98522.1"/>
    <property type="molecule type" value="Genomic_DNA"/>
</dbReference>
<feature type="domain" description="FAS1" evidence="1">
    <location>
        <begin position="165"/>
        <end position="296"/>
    </location>
</feature>
<dbReference type="Pfam" id="PF18962">
    <property type="entry name" value="Por_Secre_tail"/>
    <property type="match status" value="1"/>
</dbReference>
<feature type="domain" description="FAS1" evidence="1">
    <location>
        <begin position="678"/>
        <end position="809"/>
    </location>
</feature>
<dbReference type="Pfam" id="PF03640">
    <property type="entry name" value="Lipoprotein_15"/>
    <property type="match status" value="2"/>
</dbReference>
<feature type="domain" description="FAS1" evidence="1">
    <location>
        <begin position="946"/>
        <end position="1077"/>
    </location>
</feature>
<keyword evidence="3" id="KW-1185">Reference proteome</keyword>
<dbReference type="SUPFAM" id="SSF82153">
    <property type="entry name" value="FAS1 domain"/>
    <property type="match status" value="7"/>
</dbReference>
<evidence type="ECO:0000313" key="3">
    <source>
        <dbReference type="Proteomes" id="UP000244956"/>
    </source>
</evidence>
<feature type="domain" description="FAS1" evidence="1">
    <location>
        <begin position="812"/>
        <end position="943"/>
    </location>
</feature>
<dbReference type="RefSeq" id="WP_109265275.1">
    <property type="nucleotide sequence ID" value="NZ_QEWP01000013.1"/>
</dbReference>
<feature type="domain" description="FAS1" evidence="1">
    <location>
        <begin position="1081"/>
        <end position="1212"/>
    </location>
</feature>
<evidence type="ECO:0000259" key="1">
    <source>
        <dbReference type="PROSITE" id="PS50213"/>
    </source>
</evidence>
<dbReference type="FunFam" id="2.30.180.10:FF:000032">
    <property type="entry name" value="Fasciclin domain-containing protein, putative"/>
    <property type="match status" value="6"/>
</dbReference>
<dbReference type="GO" id="GO:0005615">
    <property type="term" value="C:extracellular space"/>
    <property type="evidence" value="ECO:0007669"/>
    <property type="project" value="TreeGrafter"/>
</dbReference>
<gene>
    <name evidence="2" type="ORF">DDZ16_14885</name>
</gene>
<protein>
    <recommendedName>
        <fullName evidence="1">FAS1 domain-containing protein</fullName>
    </recommendedName>
</protein>
<dbReference type="InterPro" id="IPR036378">
    <property type="entry name" value="FAS1_dom_sf"/>
</dbReference>
<dbReference type="Pfam" id="PF02469">
    <property type="entry name" value="Fasciclin"/>
    <property type="match status" value="7"/>
</dbReference>
<dbReference type="Proteomes" id="UP000244956">
    <property type="component" value="Unassembled WGS sequence"/>
</dbReference>
<dbReference type="InterPro" id="IPR000782">
    <property type="entry name" value="FAS1_domain"/>
</dbReference>
<proteinExistence type="predicted"/>